<dbReference type="EC" id="1.1.1.153" evidence="4"/>
<comment type="caution">
    <text evidence="9">The sequence shown here is derived from an EMBL/GenBank/DDBJ whole genome shotgun (WGS) entry which is preliminary data.</text>
</comment>
<protein>
    <recommendedName>
        <fullName evidence="5">Sepiapterin reductase</fullName>
        <ecNumber evidence="4">1.1.1.153</ecNumber>
    </recommendedName>
</protein>
<name>A0A8S1CXC8_9INSE</name>
<dbReference type="PANTHER" id="PTHR44085">
    <property type="entry name" value="SEPIAPTERIN REDUCTASE"/>
    <property type="match status" value="1"/>
</dbReference>
<dbReference type="Pfam" id="PF00106">
    <property type="entry name" value="adh_short"/>
    <property type="match status" value="1"/>
</dbReference>
<evidence type="ECO:0000256" key="4">
    <source>
        <dbReference type="ARBA" id="ARBA00013075"/>
    </source>
</evidence>
<accession>A0A8S1CXC8</accession>
<keyword evidence="8" id="KW-0560">Oxidoreductase</keyword>
<gene>
    <name evidence="9" type="ORF">CLODIP_2_CD04423</name>
</gene>
<sequence>MEWNKKSFVVVSGASKGIGRTIAVEFSNKVAPGSKFVLLARSKSGLEETKSLCCPNVLVETLSVNLESPDEQTLKDFLSAAAANPEVYERAVVVHNAGSLGNLQRTAKDFDDLDEINKYFNLNVGSMILLNTLFLQAFPESDAYKRLVVNITSLCGIKPFQGFSMYCTGKATREMFLKVLALEEPTVTVLNYSPGPVLTDMADEILAGLQCHELRKPFEDLRSNGQYLTTEKTVEKLMQLLESGKFKSGDHVDVFDF</sequence>
<dbReference type="NCBIfam" id="TIGR01500">
    <property type="entry name" value="sepiapter_red"/>
    <property type="match status" value="1"/>
</dbReference>
<evidence type="ECO:0000256" key="7">
    <source>
        <dbReference type="ARBA" id="ARBA00022857"/>
    </source>
</evidence>
<keyword evidence="10" id="KW-1185">Reference proteome</keyword>
<dbReference type="GO" id="GO:0004757">
    <property type="term" value="F:sepiapterin reductase (NADP+) activity"/>
    <property type="evidence" value="ECO:0007669"/>
    <property type="project" value="UniProtKB-EC"/>
</dbReference>
<dbReference type="Gene3D" id="3.40.50.720">
    <property type="entry name" value="NAD(P)-binding Rossmann-like Domain"/>
    <property type="match status" value="1"/>
</dbReference>
<comment type="subcellular location">
    <subcellularLocation>
        <location evidence="1">Cytoplasm</location>
    </subcellularLocation>
</comment>
<dbReference type="InterPro" id="IPR051721">
    <property type="entry name" value="Biopterin_syn/organic_redct"/>
</dbReference>
<keyword evidence="6" id="KW-0963">Cytoplasm</keyword>
<dbReference type="GO" id="GO:0005737">
    <property type="term" value="C:cytoplasm"/>
    <property type="evidence" value="ECO:0007669"/>
    <property type="project" value="UniProtKB-SubCell"/>
</dbReference>
<organism evidence="9 10">
    <name type="scientific">Cloeon dipterum</name>
    <dbReference type="NCBI Taxonomy" id="197152"/>
    <lineage>
        <taxon>Eukaryota</taxon>
        <taxon>Metazoa</taxon>
        <taxon>Ecdysozoa</taxon>
        <taxon>Arthropoda</taxon>
        <taxon>Hexapoda</taxon>
        <taxon>Insecta</taxon>
        <taxon>Pterygota</taxon>
        <taxon>Palaeoptera</taxon>
        <taxon>Ephemeroptera</taxon>
        <taxon>Pisciforma</taxon>
        <taxon>Baetidae</taxon>
        <taxon>Cloeon</taxon>
    </lineage>
</organism>
<dbReference type="PRINTS" id="PR00081">
    <property type="entry name" value="GDHRDH"/>
</dbReference>
<dbReference type="SUPFAM" id="SSF51735">
    <property type="entry name" value="NAD(P)-binding Rossmann-fold domains"/>
    <property type="match status" value="1"/>
</dbReference>
<evidence type="ECO:0000256" key="5">
    <source>
        <dbReference type="ARBA" id="ARBA00019170"/>
    </source>
</evidence>
<dbReference type="PANTHER" id="PTHR44085:SF2">
    <property type="entry name" value="SEPIAPTERIN REDUCTASE"/>
    <property type="match status" value="1"/>
</dbReference>
<evidence type="ECO:0000256" key="6">
    <source>
        <dbReference type="ARBA" id="ARBA00022490"/>
    </source>
</evidence>
<comment type="similarity">
    <text evidence="2">Belongs to the sepiapterin reductase family.</text>
</comment>
<evidence type="ECO:0000313" key="9">
    <source>
        <dbReference type="EMBL" id="CAB3372714.1"/>
    </source>
</evidence>
<dbReference type="CDD" id="cd05367">
    <property type="entry name" value="SPR-like_SDR_c"/>
    <property type="match status" value="1"/>
</dbReference>
<dbReference type="OrthoDB" id="153074at2759"/>
<dbReference type="InterPro" id="IPR036291">
    <property type="entry name" value="NAD(P)-bd_dom_sf"/>
</dbReference>
<dbReference type="EMBL" id="CADEPI010000075">
    <property type="protein sequence ID" value="CAB3372714.1"/>
    <property type="molecule type" value="Genomic_DNA"/>
</dbReference>
<dbReference type="AlphaFoldDB" id="A0A8S1CXC8"/>
<evidence type="ECO:0000313" key="10">
    <source>
        <dbReference type="Proteomes" id="UP000494165"/>
    </source>
</evidence>
<evidence type="ECO:0000256" key="8">
    <source>
        <dbReference type="ARBA" id="ARBA00023002"/>
    </source>
</evidence>
<reference evidence="9 10" key="1">
    <citation type="submission" date="2020-04" db="EMBL/GenBank/DDBJ databases">
        <authorList>
            <person name="Alioto T."/>
            <person name="Alioto T."/>
            <person name="Gomez Garrido J."/>
        </authorList>
    </citation>
    <scope>NUCLEOTIDE SEQUENCE [LARGE SCALE GENOMIC DNA]</scope>
</reference>
<dbReference type="GO" id="GO:0006729">
    <property type="term" value="P:tetrahydrobiopterin biosynthetic process"/>
    <property type="evidence" value="ECO:0007669"/>
    <property type="project" value="InterPro"/>
</dbReference>
<evidence type="ECO:0000256" key="2">
    <source>
        <dbReference type="ARBA" id="ARBA00010483"/>
    </source>
</evidence>
<comment type="subunit">
    <text evidence="3">Homodimer.</text>
</comment>
<dbReference type="Proteomes" id="UP000494165">
    <property type="component" value="Unassembled WGS sequence"/>
</dbReference>
<proteinExistence type="inferred from homology"/>
<evidence type="ECO:0000256" key="1">
    <source>
        <dbReference type="ARBA" id="ARBA00004496"/>
    </source>
</evidence>
<dbReference type="FunFam" id="3.40.50.720:FF:000259">
    <property type="entry name" value="Sepiapterin reductase"/>
    <property type="match status" value="1"/>
</dbReference>
<keyword evidence="7" id="KW-0521">NADP</keyword>
<evidence type="ECO:0000256" key="3">
    <source>
        <dbReference type="ARBA" id="ARBA00011738"/>
    </source>
</evidence>
<dbReference type="InterPro" id="IPR006393">
    <property type="entry name" value="Sepiapterin_red"/>
</dbReference>
<dbReference type="InterPro" id="IPR002347">
    <property type="entry name" value="SDR_fam"/>
</dbReference>